<dbReference type="Gene3D" id="3.30.200.20">
    <property type="entry name" value="Phosphorylase Kinase, domain 1"/>
    <property type="match status" value="1"/>
</dbReference>
<dbReference type="PROSITE" id="PS00107">
    <property type="entry name" value="PROTEIN_KINASE_ATP"/>
    <property type="match status" value="1"/>
</dbReference>
<dbReference type="InterPro" id="IPR000719">
    <property type="entry name" value="Prot_kinase_dom"/>
</dbReference>
<dbReference type="AlphaFoldDB" id="A0A8B8QJT8"/>
<dbReference type="GeneID" id="115752647"/>
<dbReference type="GO" id="GO:0004521">
    <property type="term" value="F:RNA endonuclease activity"/>
    <property type="evidence" value="ECO:0007669"/>
    <property type="project" value="InterPro"/>
</dbReference>
<dbReference type="RefSeq" id="XP_030546783.1">
    <property type="nucleotide sequence ID" value="XM_030690923.1"/>
</dbReference>
<dbReference type="InterPro" id="IPR017441">
    <property type="entry name" value="Protein_kinase_ATP_BS"/>
</dbReference>
<feature type="domain" description="Protein kinase" evidence="2">
    <location>
        <begin position="51"/>
        <end position="317"/>
    </location>
</feature>
<dbReference type="PROSITE" id="PS50011">
    <property type="entry name" value="PROTEIN_KINASE_DOM"/>
    <property type="match status" value="1"/>
</dbReference>
<dbReference type="GO" id="GO:0005524">
    <property type="term" value="F:ATP binding"/>
    <property type="evidence" value="ECO:0007669"/>
    <property type="project" value="UniProtKB-UniRule"/>
</dbReference>
<protein>
    <submittedName>
        <fullName evidence="4">Serine/threonine-protein kinase/endoribonuclease IRE1a-like</fullName>
    </submittedName>
</protein>
<dbReference type="Pfam" id="PF00069">
    <property type="entry name" value="Pkinase"/>
    <property type="match status" value="1"/>
</dbReference>
<dbReference type="InterPro" id="IPR011009">
    <property type="entry name" value="Kinase-like_dom_sf"/>
</dbReference>
<accession>A0A8B8QJT8</accession>
<gene>
    <name evidence="4" type="primary">LOC115752647</name>
</gene>
<organism evidence="3 4">
    <name type="scientific">Rhodamnia argentea</name>
    <dbReference type="NCBI Taxonomy" id="178133"/>
    <lineage>
        <taxon>Eukaryota</taxon>
        <taxon>Viridiplantae</taxon>
        <taxon>Streptophyta</taxon>
        <taxon>Embryophyta</taxon>
        <taxon>Tracheophyta</taxon>
        <taxon>Spermatophyta</taxon>
        <taxon>Magnoliopsida</taxon>
        <taxon>eudicotyledons</taxon>
        <taxon>Gunneridae</taxon>
        <taxon>Pentapetalae</taxon>
        <taxon>rosids</taxon>
        <taxon>malvids</taxon>
        <taxon>Myrtales</taxon>
        <taxon>Myrtaceae</taxon>
        <taxon>Myrtoideae</taxon>
        <taxon>Myrteae</taxon>
        <taxon>Australasian group</taxon>
        <taxon>Rhodamnia</taxon>
    </lineage>
</organism>
<dbReference type="Gene3D" id="1.10.510.10">
    <property type="entry name" value="Transferase(Phosphotransferase) domain 1"/>
    <property type="match status" value="1"/>
</dbReference>
<dbReference type="KEGG" id="rarg:115752647"/>
<dbReference type="GO" id="GO:0036498">
    <property type="term" value="P:IRE1-mediated unfolded protein response"/>
    <property type="evidence" value="ECO:0007669"/>
    <property type="project" value="TreeGrafter"/>
</dbReference>
<evidence type="ECO:0000256" key="1">
    <source>
        <dbReference type="PROSITE-ProRule" id="PRU10141"/>
    </source>
</evidence>
<keyword evidence="3" id="KW-1185">Reference proteome</keyword>
<dbReference type="GO" id="GO:1990604">
    <property type="term" value="C:IRE1-TRAF2-ASK1 complex"/>
    <property type="evidence" value="ECO:0007669"/>
    <property type="project" value="TreeGrafter"/>
</dbReference>
<sequence>MAHNSGEPDRRREEFSQDMGRLILQAVSRLRDTDLDNIGVDDAFVVEMLGIKLSKEIGKGKNGCAVYSGQIYDSTEVAVKRFVKGHIEVDSHIINFLSINPHPNVVCPVSGVKYNRYFGYIIQELCHFSLLDLIDALNPLCNFVVNPDDAQPMIDYKEKQKALRDTMRTRGIELWAHKAVGYPSDTVLKLMRDITSGLHYLHMHDMVHGNLRAENILIVDKNGVLSAKISDAGIAAVSGRATAPELYNAGQRPTTKSDMFCYASIIFFCLTGHHPFGDSIVRDKRTKKNKKDMTLLQRNYEASILLGDLLSTDPNLR</sequence>
<dbReference type="SUPFAM" id="SSF56112">
    <property type="entry name" value="Protein kinase-like (PK-like)"/>
    <property type="match status" value="1"/>
</dbReference>
<name>A0A8B8QJT8_9MYRT</name>
<keyword evidence="1" id="KW-0547">Nucleotide-binding</keyword>
<dbReference type="PANTHER" id="PTHR13954:SF6">
    <property type="entry name" value="NON-SPECIFIC SERINE_THREONINE PROTEIN KINASE"/>
    <property type="match status" value="1"/>
</dbReference>
<dbReference type="InterPro" id="IPR045133">
    <property type="entry name" value="IRE1/2-like"/>
</dbReference>
<dbReference type="GO" id="GO:0051082">
    <property type="term" value="F:unfolded protein binding"/>
    <property type="evidence" value="ECO:0007669"/>
    <property type="project" value="TreeGrafter"/>
</dbReference>
<keyword evidence="1" id="KW-0067">ATP-binding</keyword>
<proteinExistence type="predicted"/>
<dbReference type="GO" id="GO:0004674">
    <property type="term" value="F:protein serine/threonine kinase activity"/>
    <property type="evidence" value="ECO:0007669"/>
    <property type="project" value="InterPro"/>
</dbReference>
<evidence type="ECO:0000313" key="4">
    <source>
        <dbReference type="RefSeq" id="XP_030546783.1"/>
    </source>
</evidence>
<reference evidence="4" key="1">
    <citation type="submission" date="2025-08" db="UniProtKB">
        <authorList>
            <consortium name="RefSeq"/>
        </authorList>
    </citation>
    <scope>IDENTIFICATION</scope>
    <source>
        <tissue evidence="4">Leaf</tissue>
    </source>
</reference>
<evidence type="ECO:0000313" key="3">
    <source>
        <dbReference type="Proteomes" id="UP000827889"/>
    </source>
</evidence>
<dbReference type="OrthoDB" id="1747506at2759"/>
<evidence type="ECO:0000259" key="2">
    <source>
        <dbReference type="PROSITE" id="PS50011"/>
    </source>
</evidence>
<dbReference type="Proteomes" id="UP000827889">
    <property type="component" value="Chromosome 8"/>
</dbReference>
<feature type="binding site" evidence="1">
    <location>
        <position position="80"/>
    </location>
    <ligand>
        <name>ATP</name>
        <dbReference type="ChEBI" id="CHEBI:30616"/>
    </ligand>
</feature>
<dbReference type="PANTHER" id="PTHR13954">
    <property type="entry name" value="IRE1-RELATED"/>
    <property type="match status" value="1"/>
</dbReference>